<dbReference type="AlphaFoldDB" id="A0A1H2CW71"/>
<reference evidence="2 3" key="1">
    <citation type="submission" date="2016-10" db="EMBL/GenBank/DDBJ databases">
        <authorList>
            <person name="de Groot N.N."/>
        </authorList>
    </citation>
    <scope>NUCLEOTIDE SEQUENCE [LARGE SCALE GENOMIC DNA]</scope>
    <source>
        <strain evidence="2 3">DSM 43941</strain>
    </source>
</reference>
<feature type="region of interest" description="Disordered" evidence="1">
    <location>
        <begin position="46"/>
        <end position="100"/>
    </location>
</feature>
<name>A0A1H2CW71_9ACTN</name>
<feature type="compositionally biased region" description="Pro residues" evidence="1">
    <location>
        <begin position="89"/>
        <end position="100"/>
    </location>
</feature>
<evidence type="ECO:0000313" key="3">
    <source>
        <dbReference type="Proteomes" id="UP000198688"/>
    </source>
</evidence>
<dbReference type="EMBL" id="LT629758">
    <property type="protein sequence ID" value="SDT74755.1"/>
    <property type="molecule type" value="Genomic_DNA"/>
</dbReference>
<gene>
    <name evidence="2" type="ORF">SAMN04489716_7085</name>
</gene>
<evidence type="ECO:0000313" key="2">
    <source>
        <dbReference type="EMBL" id="SDT74755.1"/>
    </source>
</evidence>
<dbReference type="Proteomes" id="UP000198688">
    <property type="component" value="Chromosome I"/>
</dbReference>
<sequence length="100" mass="10596">MNSTFAIQAKTALSPEWDHGFDEAFTDLIASDPDLVQGEFDALIGANFTEPPEPPVPPAQPTGDGRPQPPRPRPEDAKDAPAGTTDPAPTEPVTPQRSPP</sequence>
<accession>A0A1H2CW71</accession>
<protein>
    <submittedName>
        <fullName evidence="2">Uncharacterized protein</fullName>
    </submittedName>
</protein>
<dbReference type="STRING" id="113562.SAMN04489716_7085"/>
<dbReference type="OrthoDB" id="3298746at2"/>
<feature type="compositionally biased region" description="Pro residues" evidence="1">
    <location>
        <begin position="51"/>
        <end position="60"/>
    </location>
</feature>
<evidence type="ECO:0000256" key="1">
    <source>
        <dbReference type="SAM" id="MobiDB-lite"/>
    </source>
</evidence>
<proteinExistence type="predicted"/>
<dbReference type="RefSeq" id="WP_092551160.1">
    <property type="nucleotide sequence ID" value="NZ_BOMJ01000057.1"/>
</dbReference>
<keyword evidence="3" id="KW-1185">Reference proteome</keyword>
<organism evidence="2 3">
    <name type="scientific">Actinoplanes derwentensis</name>
    <dbReference type="NCBI Taxonomy" id="113562"/>
    <lineage>
        <taxon>Bacteria</taxon>
        <taxon>Bacillati</taxon>
        <taxon>Actinomycetota</taxon>
        <taxon>Actinomycetes</taxon>
        <taxon>Micromonosporales</taxon>
        <taxon>Micromonosporaceae</taxon>
        <taxon>Actinoplanes</taxon>
    </lineage>
</organism>